<evidence type="ECO:0000313" key="1">
    <source>
        <dbReference type="EMBL" id="KAF3956010.1"/>
    </source>
</evidence>
<accession>A0A8J4QM32</accession>
<protein>
    <submittedName>
        <fullName evidence="1">Uncharacterized protein</fullName>
    </submittedName>
</protein>
<organism evidence="1 2">
    <name type="scientific">Castanea mollissima</name>
    <name type="common">Chinese chestnut</name>
    <dbReference type="NCBI Taxonomy" id="60419"/>
    <lineage>
        <taxon>Eukaryota</taxon>
        <taxon>Viridiplantae</taxon>
        <taxon>Streptophyta</taxon>
        <taxon>Embryophyta</taxon>
        <taxon>Tracheophyta</taxon>
        <taxon>Spermatophyta</taxon>
        <taxon>Magnoliopsida</taxon>
        <taxon>eudicotyledons</taxon>
        <taxon>Gunneridae</taxon>
        <taxon>Pentapetalae</taxon>
        <taxon>rosids</taxon>
        <taxon>fabids</taxon>
        <taxon>Fagales</taxon>
        <taxon>Fagaceae</taxon>
        <taxon>Castanea</taxon>
    </lineage>
</organism>
<dbReference type="EMBL" id="JRKL02003220">
    <property type="protein sequence ID" value="KAF3956010.1"/>
    <property type="molecule type" value="Genomic_DNA"/>
</dbReference>
<dbReference type="Proteomes" id="UP000737018">
    <property type="component" value="Unassembled WGS sequence"/>
</dbReference>
<dbReference type="OrthoDB" id="1917297at2759"/>
<sequence>MDANRSKSGVEALEWALKSVVRPKDTVVALGVLIKCWRKNSCFPFLMGIVLTSSEPRCKLLGEILESSGQGEVNPRELESEIKKKMGQYQSDLQPFYQLCKVNEVKLEVQFAAGFRPCQLAVEEAQKSNARWVVLDSHFKKFKEDIRGHINCNLAVVKGKDIAAIMTSTAVQNEILKPFLRKRNHLHSCQILKVLGRGWHESLSWFLQDIPVLVKCFLKTDERFWSTLKIL</sequence>
<gene>
    <name evidence="1" type="ORF">CMV_018838</name>
</gene>
<proteinExistence type="predicted"/>
<comment type="caution">
    <text evidence="1">The sequence shown here is derived from an EMBL/GenBank/DDBJ whole genome shotgun (WGS) entry which is preliminary data.</text>
</comment>
<dbReference type="AlphaFoldDB" id="A0A8J4QM32"/>
<evidence type="ECO:0000313" key="2">
    <source>
        <dbReference type="Proteomes" id="UP000737018"/>
    </source>
</evidence>
<reference evidence="1" key="1">
    <citation type="submission" date="2020-03" db="EMBL/GenBank/DDBJ databases">
        <title>Castanea mollissima Vanexum genome sequencing.</title>
        <authorList>
            <person name="Staton M."/>
        </authorList>
    </citation>
    <scope>NUCLEOTIDE SEQUENCE</scope>
    <source>
        <tissue evidence="1">Leaf</tissue>
    </source>
</reference>
<name>A0A8J4QM32_9ROSI</name>
<keyword evidence="2" id="KW-1185">Reference proteome</keyword>